<dbReference type="InterPro" id="IPR010043">
    <property type="entry name" value="UTase/UR"/>
</dbReference>
<dbReference type="Pfam" id="PF01909">
    <property type="entry name" value="NTP_transf_2"/>
    <property type="match status" value="1"/>
</dbReference>
<feature type="domain" description="HD" evidence="9">
    <location>
        <begin position="521"/>
        <end position="643"/>
    </location>
</feature>
<dbReference type="Gene3D" id="3.30.460.10">
    <property type="entry name" value="Beta Polymerase, domain 2"/>
    <property type="match status" value="1"/>
</dbReference>
<evidence type="ECO:0000256" key="1">
    <source>
        <dbReference type="ARBA" id="ARBA00022679"/>
    </source>
</evidence>
<protein>
    <recommendedName>
        <fullName evidence="7">Bifunctional uridylyltransferase/uridylyl-removing enzyme</fullName>
        <shortName evidence="7">UTase/UR</shortName>
    </recommendedName>
    <alternativeName>
        <fullName evidence="7">Bifunctional [protein-PII] modification enzyme</fullName>
    </alternativeName>
    <alternativeName>
        <fullName evidence="7">Bifunctional nitrogen sensor protein</fullName>
    </alternativeName>
    <domain>
        <recommendedName>
            <fullName evidence="7">[Protein-PII] uridylyltransferase</fullName>
            <shortName evidence="7">PII uridylyltransferase</shortName>
            <shortName evidence="7">UTase</shortName>
            <ecNumber evidence="7">2.7.7.59</ecNumber>
        </recommendedName>
    </domain>
    <domain>
        <recommendedName>
            <fullName evidence="7">[Protein-PII]-UMP uridylyl-removing enzyme</fullName>
            <shortName evidence="7">UR</shortName>
            <ecNumber evidence="7">3.1.4.-</ecNumber>
        </recommendedName>
    </domain>
</protein>
<feature type="region of interest" description="Uridylyltransferase" evidence="7">
    <location>
        <begin position="1"/>
        <end position="404"/>
    </location>
</feature>
<dbReference type="Pfam" id="PF24931">
    <property type="entry name" value="ACT_ACR9_3rd"/>
    <property type="match status" value="1"/>
</dbReference>
<feature type="domain" description="ACT" evidence="8">
    <location>
        <begin position="759"/>
        <end position="835"/>
    </location>
</feature>
<dbReference type="GO" id="GO:0006808">
    <property type="term" value="P:regulation of nitrogen utilization"/>
    <property type="evidence" value="ECO:0007669"/>
    <property type="project" value="UniProtKB-UniRule"/>
</dbReference>
<name>A0A8J7LWP0_9RHOB</name>
<evidence type="ECO:0000256" key="2">
    <source>
        <dbReference type="ARBA" id="ARBA00022695"/>
    </source>
</evidence>
<proteinExistence type="inferred from homology"/>
<evidence type="ECO:0000259" key="8">
    <source>
        <dbReference type="PROSITE" id="PS51671"/>
    </source>
</evidence>
<comment type="activity regulation">
    <text evidence="7">Uridylyltransferase (UTase) activity is inhibited by glutamine, while glutamine activates uridylyl-removing (UR) activity.</text>
</comment>
<comment type="cofactor">
    <cofactor evidence="7">
        <name>Mg(2+)</name>
        <dbReference type="ChEBI" id="CHEBI:18420"/>
    </cofactor>
</comment>
<comment type="caution">
    <text evidence="10">The sequence shown here is derived from an EMBL/GenBank/DDBJ whole genome shotgun (WGS) entry which is preliminary data.</text>
</comment>
<reference evidence="10" key="1">
    <citation type="submission" date="2020-10" db="EMBL/GenBank/DDBJ databases">
        <title>Paenihalocynthiibacter styelae gen. nov., sp. nov., isolated from stalked sea squirt Styela clava.</title>
        <authorList>
            <person name="Kim Y.-O."/>
            <person name="Yoon J.-H."/>
        </authorList>
    </citation>
    <scope>NUCLEOTIDE SEQUENCE</scope>
    <source>
        <strain evidence="10">MYP1-1</strain>
    </source>
</reference>
<evidence type="ECO:0000313" key="11">
    <source>
        <dbReference type="Proteomes" id="UP000640583"/>
    </source>
</evidence>
<dbReference type="NCBIfam" id="NF003467">
    <property type="entry name" value="PRK05092.1"/>
    <property type="match status" value="1"/>
</dbReference>
<dbReference type="InterPro" id="IPR006674">
    <property type="entry name" value="HD_domain"/>
</dbReference>
<dbReference type="CDD" id="cd04899">
    <property type="entry name" value="ACT_ACR-UUR-like_2"/>
    <property type="match status" value="1"/>
</dbReference>
<dbReference type="HAMAP" id="MF_00277">
    <property type="entry name" value="PII_uridylyl_transf"/>
    <property type="match status" value="1"/>
</dbReference>
<comment type="function">
    <text evidence="7">Modifies, by uridylylation and deuridylylation, the PII regulatory proteins (GlnB and homologs), in response to the nitrogen status of the cell that GlnD senses through the glutamine level. Under low glutamine levels, catalyzes the conversion of the PII proteins and UTP to PII-UMP and PPi, while under higher glutamine levels, GlnD hydrolyzes PII-UMP to PII and UMP (deuridylylation). Thus, controls uridylylation state and activity of the PII proteins, and plays an important role in the regulation of nitrogen metabolism.</text>
</comment>
<evidence type="ECO:0000256" key="6">
    <source>
        <dbReference type="ARBA" id="ARBA00023268"/>
    </source>
</evidence>
<keyword evidence="3" id="KW-0677">Repeat</keyword>
<dbReference type="AlphaFoldDB" id="A0A8J7LWP0"/>
<evidence type="ECO:0000313" key="10">
    <source>
        <dbReference type="EMBL" id="MBI1494617.1"/>
    </source>
</evidence>
<dbReference type="InterPro" id="IPR043519">
    <property type="entry name" value="NT_sf"/>
</dbReference>
<dbReference type="InterPro" id="IPR002934">
    <property type="entry name" value="Polymerase_NTP_transf_dom"/>
</dbReference>
<evidence type="ECO:0000259" key="9">
    <source>
        <dbReference type="PROSITE" id="PS51831"/>
    </source>
</evidence>
<dbReference type="Gene3D" id="1.10.3090.10">
    <property type="entry name" value="cca-adding enzyme, domain 2"/>
    <property type="match status" value="1"/>
</dbReference>
<dbReference type="NCBIfam" id="TIGR01693">
    <property type="entry name" value="UTase_glnD"/>
    <property type="match status" value="1"/>
</dbReference>
<keyword evidence="1 7" id="KW-0808">Transferase</keyword>
<keyword evidence="4 7" id="KW-0378">Hydrolase</keyword>
<accession>A0A8J7LWP0</accession>
<keyword evidence="11" id="KW-1185">Reference proteome</keyword>
<dbReference type="Gene3D" id="3.30.70.260">
    <property type="match status" value="1"/>
</dbReference>
<comment type="caution">
    <text evidence="7">Lacks conserved residue(s) required for the propagation of feature annotation.</text>
</comment>
<dbReference type="GO" id="GO:0008773">
    <property type="term" value="F:[protein-PII] uridylyltransferase activity"/>
    <property type="evidence" value="ECO:0007669"/>
    <property type="project" value="UniProtKB-UniRule"/>
</dbReference>
<dbReference type="Proteomes" id="UP000640583">
    <property type="component" value="Unassembled WGS sequence"/>
</dbReference>
<dbReference type="PANTHER" id="PTHR47320:SF1">
    <property type="entry name" value="BIFUNCTIONAL URIDYLYLTRANSFERASE_URIDYLYL-REMOVING ENZYME"/>
    <property type="match status" value="1"/>
</dbReference>
<dbReference type="PIRSF" id="PIRSF006288">
    <property type="entry name" value="PII_uridyltransf"/>
    <property type="match status" value="1"/>
</dbReference>
<dbReference type="EMBL" id="JADCKQ010000010">
    <property type="protein sequence ID" value="MBI1494617.1"/>
    <property type="molecule type" value="Genomic_DNA"/>
</dbReference>
<keyword evidence="5 7" id="KW-0460">Magnesium</keyword>
<dbReference type="RefSeq" id="WP_394355411.1">
    <property type="nucleotide sequence ID" value="NZ_JADCKQ010000010.1"/>
</dbReference>
<evidence type="ECO:0000256" key="5">
    <source>
        <dbReference type="ARBA" id="ARBA00022842"/>
    </source>
</evidence>
<comment type="catalytic activity">
    <reaction evidence="7">
        <text>[protein-PII]-uridylyl-L-tyrosine + H2O = [protein-PII]-L-tyrosine + UMP + H(+)</text>
        <dbReference type="Rhea" id="RHEA:48600"/>
        <dbReference type="Rhea" id="RHEA-COMP:12147"/>
        <dbReference type="Rhea" id="RHEA-COMP:12148"/>
        <dbReference type="ChEBI" id="CHEBI:15377"/>
        <dbReference type="ChEBI" id="CHEBI:15378"/>
        <dbReference type="ChEBI" id="CHEBI:46858"/>
        <dbReference type="ChEBI" id="CHEBI:57865"/>
        <dbReference type="ChEBI" id="CHEBI:90602"/>
    </reaction>
</comment>
<evidence type="ECO:0000256" key="4">
    <source>
        <dbReference type="ARBA" id="ARBA00022801"/>
    </source>
</evidence>
<gene>
    <name evidence="7" type="primary">glnD</name>
    <name evidence="10" type="ORF">H1D41_13305</name>
</gene>
<dbReference type="CDD" id="cd04900">
    <property type="entry name" value="ACT_UUR-like_1"/>
    <property type="match status" value="1"/>
</dbReference>
<dbReference type="InterPro" id="IPR002912">
    <property type="entry name" value="ACT_dom"/>
</dbReference>
<dbReference type="EC" id="2.7.7.59" evidence="7"/>
<dbReference type="InterPro" id="IPR003607">
    <property type="entry name" value="HD/PDEase_dom"/>
</dbReference>
<sequence>MARLLKFPLLREDSVALGPDTKGAGGLILPAPDPVSLICEPSQIIDLTAAQSLLNDALYRATTSREMRNEVTHILRALLDTGSAIIAEAFTKQPRNAHGAIRARSWLMDVILALAYDVVTTRLHPNPLPSDGERLTLIAVGGYGRGEMAPQSDVDLLFLTPWKITGWGESVVESLLYILWDMKLKIGHSVRTIRDCINQGRDDYTIRTALLENRYITGDVALADELRETLDRDLFKGTASEFIEAKLSERAKRHQKQGGQRYVVEPNVKEGKGGLRDLQSLFWIAKYVHGVHDTADLARLKMFTREEFDAFLEAENFLWAVRCHLHLLTKRPSDQLNFDLQVEVATRMEYKDRAGRRAVEIFMQDYFRHATRVGELTRIFLTELEASHVKQAPDLLRLFRHRKKIMKGLKIIQNRIAISNEKNFLKDKLNILRLFEEALRTGYLIHPDTMRLLSANLDLIDDDMRRNPEAVKIFTGLLLKHGNPERALRRMNELGVLSAFVPEFEPIVAMMQFNMYHSYTVDEHTIQVIAALAQIERKELVEELPVASGILAKGINRKTLYIALLLHDIGKGRPEDHSILGAQITRKVAPRLGLNKKEAETAEWLVRHHLMMSDVAQKRDISDPRTIRDFAKRVRSRRRLDLLTVLTVCDIRGVGPDTWNNWKAMLIRQLHEETTNALENGMEALTTEARSTEAKKALRQALPEWSKKDLRAETQRHYDPYWQGLRVGQHTTFARLLRDLPDNDIRIDIVADEDRDATRIAFVLQDHHGIFSRMAGALALVGANVVDARTYTTKDGFATAVFWVQDNDGHPFAKSRYKRLNQMIDKILKGQVIARDALKDKDKIRKRERSFRVPTHITFDNEGSEIFTIIEVDTRDRPGLLHDLTRALADMNVHISSAVIATYGEQVVDTFYVKDGYGLKYHAKLKQESLEKKLREAIVRGAERAQA</sequence>
<dbReference type="InterPro" id="IPR045865">
    <property type="entry name" value="ACT-like_dom_sf"/>
</dbReference>
<dbReference type="SMART" id="SM00471">
    <property type="entry name" value="HDc"/>
    <property type="match status" value="1"/>
</dbReference>
<dbReference type="Pfam" id="PF01966">
    <property type="entry name" value="HD"/>
    <property type="match status" value="1"/>
</dbReference>
<evidence type="ECO:0000256" key="3">
    <source>
        <dbReference type="ARBA" id="ARBA00022737"/>
    </source>
</evidence>
<dbReference type="GO" id="GO:0008081">
    <property type="term" value="F:phosphoric diester hydrolase activity"/>
    <property type="evidence" value="ECO:0007669"/>
    <property type="project" value="UniProtKB-UniRule"/>
</dbReference>
<dbReference type="CDD" id="cd05401">
    <property type="entry name" value="NT_GlnE_GlnD_like"/>
    <property type="match status" value="1"/>
</dbReference>
<comment type="catalytic activity">
    <reaction evidence="7">
        <text>[protein-PII]-L-tyrosine + UTP = [protein-PII]-uridylyl-L-tyrosine + diphosphate</text>
        <dbReference type="Rhea" id="RHEA:13673"/>
        <dbReference type="Rhea" id="RHEA-COMP:12147"/>
        <dbReference type="Rhea" id="RHEA-COMP:12148"/>
        <dbReference type="ChEBI" id="CHEBI:33019"/>
        <dbReference type="ChEBI" id="CHEBI:46398"/>
        <dbReference type="ChEBI" id="CHEBI:46858"/>
        <dbReference type="ChEBI" id="CHEBI:90602"/>
        <dbReference type="EC" id="2.7.7.59"/>
    </reaction>
</comment>
<dbReference type="SUPFAM" id="SSF55021">
    <property type="entry name" value="ACT-like"/>
    <property type="match status" value="2"/>
</dbReference>
<dbReference type="Pfam" id="PF08335">
    <property type="entry name" value="GlnD_UR_UTase"/>
    <property type="match status" value="1"/>
</dbReference>
<dbReference type="SUPFAM" id="SSF81593">
    <property type="entry name" value="Nucleotidyltransferase substrate binding subunit/domain"/>
    <property type="match status" value="1"/>
</dbReference>
<dbReference type="PROSITE" id="PS51831">
    <property type="entry name" value="HD"/>
    <property type="match status" value="1"/>
</dbReference>
<feature type="domain" description="ACT" evidence="8">
    <location>
        <begin position="869"/>
        <end position="944"/>
    </location>
</feature>
<keyword evidence="2 7" id="KW-0548">Nucleotidyltransferase</keyword>
<comment type="similarity">
    <text evidence="7">Belongs to the GlnD family.</text>
</comment>
<dbReference type="PROSITE" id="PS51671">
    <property type="entry name" value="ACT"/>
    <property type="match status" value="2"/>
</dbReference>
<dbReference type="InterPro" id="IPR013546">
    <property type="entry name" value="PII_UdlTrfase/GS_AdlTrfase"/>
</dbReference>
<dbReference type="PANTHER" id="PTHR47320">
    <property type="entry name" value="BIFUNCTIONAL URIDYLYLTRANSFERASE/URIDYLYL-REMOVING ENZYME"/>
    <property type="match status" value="1"/>
</dbReference>
<dbReference type="SUPFAM" id="SSF81891">
    <property type="entry name" value="Poly A polymerase C-terminal region-like"/>
    <property type="match status" value="1"/>
</dbReference>
<keyword evidence="6 7" id="KW-0511">Multifunctional enzyme</keyword>
<dbReference type="EC" id="3.1.4.-" evidence="7"/>
<organism evidence="10 11">
    <name type="scientific">Halocynthiibacter styelae</name>
    <dbReference type="NCBI Taxonomy" id="2761955"/>
    <lineage>
        <taxon>Bacteria</taxon>
        <taxon>Pseudomonadati</taxon>
        <taxon>Pseudomonadota</taxon>
        <taxon>Alphaproteobacteria</taxon>
        <taxon>Rhodobacterales</taxon>
        <taxon>Paracoccaceae</taxon>
        <taxon>Halocynthiibacter</taxon>
    </lineage>
</organism>
<dbReference type="SUPFAM" id="SSF81301">
    <property type="entry name" value="Nucleotidyltransferase"/>
    <property type="match status" value="1"/>
</dbReference>
<comment type="domain">
    <text evidence="7">Has four distinct domains: an N-terminal nucleotidyltransferase (NT) domain responsible for UTase activity, a central HD domain that encodes UR activity, and two C-terminal ACT domains that seem to have a role in glutamine sensing.</text>
</comment>
<evidence type="ECO:0000256" key="7">
    <source>
        <dbReference type="HAMAP-Rule" id="MF_00277"/>
    </source>
</evidence>